<evidence type="ECO:0000313" key="1">
    <source>
        <dbReference type="EMBL" id="MDR7096751.1"/>
    </source>
</evidence>
<comment type="caution">
    <text evidence="1">The sequence shown here is derived from an EMBL/GenBank/DDBJ whole genome shotgun (WGS) entry which is preliminary data.</text>
</comment>
<dbReference type="GO" id="GO:0032259">
    <property type="term" value="P:methylation"/>
    <property type="evidence" value="ECO:0007669"/>
    <property type="project" value="UniProtKB-KW"/>
</dbReference>
<dbReference type="InterPro" id="IPR029063">
    <property type="entry name" value="SAM-dependent_MTases_sf"/>
</dbReference>
<keyword evidence="1" id="KW-0808">Transferase</keyword>
<name>A0ABU1VH00_9BURK</name>
<sequence length="224" mass="25070">MNKIHVCCGGVYLQGYVNIDKYPFEAGDDSRSGCVADVLADVFELPYAKGTLNEIILVHGMEHFTRYDGLRLLEKFSELLSPDGVLYLEMPSRNPVFFLTVLERLTAILAPSRATNRFGRGPASSMLWGNQWAGYDYETHRYLWSAAEVVKACREVGLTKHAVFRYPASHIPFRDMGVAVSKSEAALRYQPPTIRRRARKGMPGNVLGLGRGIAHVMASVFRAR</sequence>
<dbReference type="RefSeq" id="WP_204734410.1">
    <property type="nucleotide sequence ID" value="NZ_JAVDWE010000016.1"/>
</dbReference>
<keyword evidence="1" id="KW-0489">Methyltransferase</keyword>
<gene>
    <name evidence="1" type="ORF">J2X09_004508</name>
</gene>
<dbReference type="Pfam" id="PF13489">
    <property type="entry name" value="Methyltransf_23"/>
    <property type="match status" value="1"/>
</dbReference>
<dbReference type="EMBL" id="JAVDWE010000016">
    <property type="protein sequence ID" value="MDR7096751.1"/>
    <property type="molecule type" value="Genomic_DNA"/>
</dbReference>
<dbReference type="GO" id="GO:0008168">
    <property type="term" value="F:methyltransferase activity"/>
    <property type="evidence" value="ECO:0007669"/>
    <property type="project" value="UniProtKB-KW"/>
</dbReference>
<dbReference type="SUPFAM" id="SSF53335">
    <property type="entry name" value="S-adenosyl-L-methionine-dependent methyltransferases"/>
    <property type="match status" value="1"/>
</dbReference>
<dbReference type="Gene3D" id="3.40.50.150">
    <property type="entry name" value="Vaccinia Virus protein VP39"/>
    <property type="match status" value="1"/>
</dbReference>
<keyword evidence="2" id="KW-1185">Reference proteome</keyword>
<dbReference type="Proteomes" id="UP001265550">
    <property type="component" value="Unassembled WGS sequence"/>
</dbReference>
<reference evidence="1 2" key="1">
    <citation type="submission" date="2023-07" db="EMBL/GenBank/DDBJ databases">
        <title>Sorghum-associated microbial communities from plants grown in Nebraska, USA.</title>
        <authorList>
            <person name="Schachtman D."/>
        </authorList>
    </citation>
    <scope>NUCLEOTIDE SEQUENCE [LARGE SCALE GENOMIC DNA]</scope>
    <source>
        <strain evidence="1 2">BE240</strain>
    </source>
</reference>
<accession>A0ABU1VH00</accession>
<proteinExistence type="predicted"/>
<evidence type="ECO:0000313" key="2">
    <source>
        <dbReference type="Proteomes" id="UP001265550"/>
    </source>
</evidence>
<organism evidence="1 2">
    <name type="scientific">Hydrogenophaga laconesensis</name>
    <dbReference type="NCBI Taxonomy" id="1805971"/>
    <lineage>
        <taxon>Bacteria</taxon>
        <taxon>Pseudomonadati</taxon>
        <taxon>Pseudomonadota</taxon>
        <taxon>Betaproteobacteria</taxon>
        <taxon>Burkholderiales</taxon>
        <taxon>Comamonadaceae</taxon>
        <taxon>Hydrogenophaga</taxon>
    </lineage>
</organism>
<protein>
    <submittedName>
        <fullName evidence="1">SAM-dependent methyltransferase</fullName>
    </submittedName>
</protein>